<dbReference type="PROSITE" id="PS00136">
    <property type="entry name" value="SUBTILASE_ASP"/>
    <property type="match status" value="1"/>
</dbReference>
<comment type="caution">
    <text evidence="3">The sequence shown here is derived from an EMBL/GenBank/DDBJ whole genome shotgun (WGS) entry which is preliminary data.</text>
</comment>
<evidence type="ECO:0000256" key="2">
    <source>
        <dbReference type="SAM" id="Phobius"/>
    </source>
</evidence>
<dbReference type="GeneID" id="19178213"/>
<keyword evidence="1" id="KW-0378">Hydrolase</keyword>
<feature type="transmembrane region" description="Helical" evidence="2">
    <location>
        <begin position="38"/>
        <end position="62"/>
    </location>
</feature>
<proteinExistence type="predicted"/>
<evidence type="ECO:0000313" key="4">
    <source>
        <dbReference type="Proteomes" id="UP000019473"/>
    </source>
</evidence>
<sequence length="772" mass="86924">MADAFGTSASIYEGVWTDWSRGKVWGLTWTLCPTQATLLTNALAVFVTISGIRLWTIIRFILYELSASERQGMSPHLRKRQVILRNAGSDLATAWLMLNLACSSRRRHTNRRRWSTYGIGLFAITYTVLFWIAGVFSNKAISATKDGRSAVLARSKRCGVWNETYRAIAQDSLFSNEFEYGLFVQNAAKQRHDIQLSLGYAQECYLSQAFADGMSPTCNTLKTSRLNWTVWDSTCPFAPHLCHKDSKVIVLDTGLIDSHEDLGINASPGDRLKYQRRTTCAVLDDSGYIRGWDGSITNSSSPKPAPDAAFAYYGPSLYKEGNWTYSYSNFASFYNDFSAQVTLPYQIDVEMAYAVADPQYSFGDFEPIPELVQAKADLNMFFLSFTGMYLDPIEDPWFSAHREAHFPNPNVFLQSRFSRDAAISSLGCTEQHRFCSGNSSCTEFGGFDQVQNNGTFNAGLSPHQNVTFDRILRAVTYSGLRNVVMQLETTTTPMLATNVSMSGQSGAVVSPGLPDNQWTLEVGFWHSIAMAQLQREVVQWATGQIAPEPQYSQYLLPPTEEPDKWFCKSFMIQSIVYQSFSLLAIILIVIFGTLAIVISLTIEDIAALLRKCFRKSPPPRSWDHFDMLGDRTPVIPRFQPDERLSRTTSRRHNPNRGLELKTRFSTPEINRMSSPTLPPDDRTISIWNAHANSSHLSPPKTGEAPPRPARESWMAISLNEFEFTTPDTAIPTLRSERQRRMARPIASPPPVVAPPYARRFERDTAVNYDTWV</sequence>
<organism evidence="3 4">
    <name type="scientific">Cladophialophora yegresii CBS 114405</name>
    <dbReference type="NCBI Taxonomy" id="1182544"/>
    <lineage>
        <taxon>Eukaryota</taxon>
        <taxon>Fungi</taxon>
        <taxon>Dikarya</taxon>
        <taxon>Ascomycota</taxon>
        <taxon>Pezizomycotina</taxon>
        <taxon>Eurotiomycetes</taxon>
        <taxon>Chaetothyriomycetidae</taxon>
        <taxon>Chaetothyriales</taxon>
        <taxon>Herpotrichiellaceae</taxon>
        <taxon>Cladophialophora</taxon>
    </lineage>
</organism>
<dbReference type="OrthoDB" id="3540210at2759"/>
<dbReference type="EMBL" id="AMGW01000002">
    <property type="protein sequence ID" value="EXJ63174.1"/>
    <property type="molecule type" value="Genomic_DNA"/>
</dbReference>
<evidence type="ECO:0000256" key="1">
    <source>
        <dbReference type="ARBA" id="ARBA00022801"/>
    </source>
</evidence>
<name>W9WY29_9EURO</name>
<dbReference type="eggNOG" id="ENOG502SHTF">
    <property type="taxonomic scope" value="Eukaryota"/>
</dbReference>
<keyword evidence="2" id="KW-0812">Transmembrane</keyword>
<feature type="transmembrane region" description="Helical" evidence="2">
    <location>
        <begin position="580"/>
        <end position="602"/>
    </location>
</feature>
<keyword evidence="4" id="KW-1185">Reference proteome</keyword>
<dbReference type="HOGENOM" id="CLU_014247_0_0_1"/>
<dbReference type="Proteomes" id="UP000019473">
    <property type="component" value="Unassembled WGS sequence"/>
</dbReference>
<dbReference type="GO" id="GO:0016787">
    <property type="term" value="F:hydrolase activity"/>
    <property type="evidence" value="ECO:0007669"/>
    <property type="project" value="UniProtKB-KW"/>
</dbReference>
<dbReference type="RefSeq" id="XP_007755828.1">
    <property type="nucleotide sequence ID" value="XM_007757638.1"/>
</dbReference>
<keyword evidence="2" id="KW-0472">Membrane</keyword>
<protein>
    <submittedName>
        <fullName evidence="3">Uncharacterized protein</fullName>
    </submittedName>
</protein>
<keyword evidence="2" id="KW-1133">Transmembrane helix</keyword>
<accession>W9WY29</accession>
<reference evidence="3 4" key="1">
    <citation type="submission" date="2013-03" db="EMBL/GenBank/DDBJ databases">
        <title>The Genome Sequence of Cladophialophora yegresii CBS 114405.</title>
        <authorList>
            <consortium name="The Broad Institute Genomics Platform"/>
            <person name="Cuomo C."/>
            <person name="de Hoog S."/>
            <person name="Gorbushina A."/>
            <person name="Walker B."/>
            <person name="Young S.K."/>
            <person name="Zeng Q."/>
            <person name="Gargeya S."/>
            <person name="Fitzgerald M."/>
            <person name="Haas B."/>
            <person name="Abouelleil A."/>
            <person name="Allen A.W."/>
            <person name="Alvarado L."/>
            <person name="Arachchi H.M."/>
            <person name="Berlin A.M."/>
            <person name="Chapman S.B."/>
            <person name="Gainer-Dewar J."/>
            <person name="Goldberg J."/>
            <person name="Griggs A."/>
            <person name="Gujja S."/>
            <person name="Hansen M."/>
            <person name="Howarth C."/>
            <person name="Imamovic A."/>
            <person name="Ireland A."/>
            <person name="Larimer J."/>
            <person name="McCowan C."/>
            <person name="Murphy C."/>
            <person name="Pearson M."/>
            <person name="Poon T.W."/>
            <person name="Priest M."/>
            <person name="Roberts A."/>
            <person name="Saif S."/>
            <person name="Shea T."/>
            <person name="Sisk P."/>
            <person name="Sykes S."/>
            <person name="Wortman J."/>
            <person name="Nusbaum C."/>
            <person name="Birren B."/>
        </authorList>
    </citation>
    <scope>NUCLEOTIDE SEQUENCE [LARGE SCALE GENOMIC DNA]</scope>
    <source>
        <strain evidence="3 4">CBS 114405</strain>
    </source>
</reference>
<dbReference type="AlphaFoldDB" id="W9WY29"/>
<dbReference type="InterPro" id="IPR023827">
    <property type="entry name" value="Peptidase_S8_Asp-AS"/>
</dbReference>
<gene>
    <name evidence="3" type="ORF">A1O7_03620</name>
</gene>
<evidence type="ECO:0000313" key="3">
    <source>
        <dbReference type="EMBL" id="EXJ63174.1"/>
    </source>
</evidence>
<dbReference type="VEuPathDB" id="FungiDB:A1O7_03620"/>
<feature type="transmembrane region" description="Helical" evidence="2">
    <location>
        <begin position="114"/>
        <end position="136"/>
    </location>
</feature>